<protein>
    <submittedName>
        <fullName evidence="1">Glucosamine-6-phosphate deaminase</fullName>
        <ecNumber evidence="1">3.5.99.6</ecNumber>
    </submittedName>
</protein>
<reference evidence="1 2" key="1">
    <citation type="journal article" date="2022" name="Int. J. Syst. Evol. Microbiol.">
        <title>Miniphocaeibacter halophilus sp. nov., an ammonium-tolerant acetate-producing bacterium isolated from a biogas system.</title>
        <authorList>
            <person name="Schnurer A."/>
            <person name="Singh A."/>
            <person name="Bi S."/>
            <person name="Qiao W."/>
            <person name="Westerholm M."/>
        </authorList>
    </citation>
    <scope>NUCLEOTIDE SEQUENCE [LARGE SCALE GENOMIC DNA]</scope>
    <source>
        <strain evidence="1 2">AMB_01</strain>
    </source>
</reference>
<organism evidence="1 2">
    <name type="scientific">Miniphocaeibacter halophilus</name>
    <dbReference type="NCBI Taxonomy" id="2931922"/>
    <lineage>
        <taxon>Bacteria</taxon>
        <taxon>Bacillati</taxon>
        <taxon>Bacillota</taxon>
        <taxon>Tissierellia</taxon>
        <taxon>Tissierellales</taxon>
        <taxon>Peptoniphilaceae</taxon>
        <taxon>Miniphocaeibacter</taxon>
    </lineage>
</organism>
<gene>
    <name evidence="1" type="primary">nagB</name>
    <name evidence="1" type="ORF">JFY71_10505</name>
</gene>
<accession>A0AC61MUA2</accession>
<sequence>MKIIYTKNYDEMSKKACELVVKQINEKKNSILGLATGSTPLGLYEKLIKEYKNGLDFSEISTYNLDEYIGLSEDNDQSYNYFMNENLFKHINVNKENINIPSGINNPEKEIDDYENKIRDIGGVDLQILGLGSNGHIAFNEPSEELNAKTSIVELTESTIKANSRFFEKESDVPTKAISMGIGTIFTAKKIIILISGKNKEQATDYLLNSNKISTNWPVSLLQLHQDTTVIIDESSVGVK</sequence>
<proteinExistence type="predicted"/>
<evidence type="ECO:0000313" key="2">
    <source>
        <dbReference type="Proteomes" id="UP000595814"/>
    </source>
</evidence>
<name>A0AC61MUA2_9FIRM</name>
<dbReference type="Proteomes" id="UP000595814">
    <property type="component" value="Chromosome"/>
</dbReference>
<evidence type="ECO:0000313" key="1">
    <source>
        <dbReference type="EMBL" id="QQK07706.1"/>
    </source>
</evidence>
<dbReference type="EC" id="3.5.99.6" evidence="1"/>
<keyword evidence="1" id="KW-0378">Hydrolase</keyword>
<keyword evidence="2" id="KW-1185">Reference proteome</keyword>
<dbReference type="EMBL" id="CP066744">
    <property type="protein sequence ID" value="QQK07706.1"/>
    <property type="molecule type" value="Genomic_DNA"/>
</dbReference>